<reference evidence="1" key="1">
    <citation type="submission" date="2018-08" db="EMBL/GenBank/DDBJ databases">
        <authorList>
            <person name="Jin W."/>
            <person name="Wang H."/>
            <person name="Yang Y."/>
            <person name="Li M."/>
            <person name="Liu J."/>
        </authorList>
    </citation>
    <scope>NUCLEOTIDE SEQUENCE</scope>
    <source>
        <strain evidence="1">AESS21</strain>
    </source>
</reference>
<reference evidence="1" key="2">
    <citation type="journal article" date="2021" name="Microorganisms">
        <title>Bacterial Dimethylsulfoniopropionate Biosynthesis in the East China Sea.</title>
        <authorList>
            <person name="Liu J."/>
            <person name="Zhang Y."/>
            <person name="Liu J."/>
            <person name="Zhong H."/>
            <person name="Williams B.T."/>
            <person name="Zheng Y."/>
            <person name="Curson A.R.J."/>
            <person name="Sun C."/>
            <person name="Sun H."/>
            <person name="Song D."/>
            <person name="Wagner Mackenzie B."/>
            <person name="Bermejo Martinez A."/>
            <person name="Todd J.D."/>
            <person name="Zhang X.H."/>
        </authorList>
    </citation>
    <scope>NUCLEOTIDE SEQUENCE</scope>
    <source>
        <strain evidence="1">AESS21</strain>
    </source>
</reference>
<gene>
    <name evidence="1" type="ORF">DYI23_03615</name>
</gene>
<evidence type="ECO:0008006" key="3">
    <source>
        <dbReference type="Google" id="ProtNLM"/>
    </source>
</evidence>
<proteinExistence type="predicted"/>
<evidence type="ECO:0000313" key="2">
    <source>
        <dbReference type="Proteomes" id="UP000705379"/>
    </source>
</evidence>
<dbReference type="EMBL" id="QTKU01000001">
    <property type="protein sequence ID" value="MBS8259300.1"/>
    <property type="molecule type" value="Genomic_DNA"/>
</dbReference>
<name>A0A944GSC5_9HYPH</name>
<comment type="caution">
    <text evidence="1">The sequence shown here is derived from an EMBL/GenBank/DDBJ whole genome shotgun (WGS) entry which is preliminary data.</text>
</comment>
<evidence type="ECO:0000313" key="1">
    <source>
        <dbReference type="EMBL" id="MBS8259300.1"/>
    </source>
</evidence>
<dbReference type="AlphaFoldDB" id="A0A944GSC5"/>
<accession>A0A944GSC5</accession>
<sequence length="240" mass="27549">MSERFRYITLATSLPHLGSLFSQAKVPLSEFRLKQRVKMLSPEHQRLLNRVIEVTAWSGVARFANDQDVIRLAKAVIDDLKDNPTLQDLVRARMETRTAIAALRRRHDGQEDAGTISEWGFGRWCRQIETHWTDPGFGLSHFMPWISEANRLIQAGEHIAMERLVLGEVFSQLDHYGAGHEFDFEAIVIYVLRWVIVERWSRYSTDAARERLETLVGDILTPPTAADTARETPRPEEVLS</sequence>
<organism evidence="1 2">
    <name type="scientific">Roseibium polysiphoniae</name>
    <dbReference type="NCBI Taxonomy" id="2571221"/>
    <lineage>
        <taxon>Bacteria</taxon>
        <taxon>Pseudomonadati</taxon>
        <taxon>Pseudomonadota</taxon>
        <taxon>Alphaproteobacteria</taxon>
        <taxon>Hyphomicrobiales</taxon>
        <taxon>Stappiaceae</taxon>
        <taxon>Roseibium</taxon>
    </lineage>
</organism>
<dbReference type="Proteomes" id="UP000705379">
    <property type="component" value="Unassembled WGS sequence"/>
</dbReference>
<dbReference type="RefSeq" id="WP_213214953.1">
    <property type="nucleotide sequence ID" value="NZ_QTKU01000001.1"/>
</dbReference>
<protein>
    <recommendedName>
        <fullName evidence="3">DUF2764 family protein</fullName>
    </recommendedName>
</protein>